<accession>A0A392QFF8</accession>
<evidence type="ECO:0000313" key="3">
    <source>
        <dbReference type="Proteomes" id="UP000265520"/>
    </source>
</evidence>
<feature type="non-terminal residue" evidence="2">
    <location>
        <position position="155"/>
    </location>
</feature>
<dbReference type="EMBL" id="LXQA010134235">
    <property type="protein sequence ID" value="MCI23123.1"/>
    <property type="molecule type" value="Genomic_DNA"/>
</dbReference>
<protein>
    <submittedName>
        <fullName evidence="2">Uncharacterized protein</fullName>
    </submittedName>
</protein>
<proteinExistence type="predicted"/>
<feature type="compositionally biased region" description="Basic residues" evidence="1">
    <location>
        <begin position="43"/>
        <end position="70"/>
    </location>
</feature>
<feature type="compositionally biased region" description="Basic residues" evidence="1">
    <location>
        <begin position="96"/>
        <end position="109"/>
    </location>
</feature>
<feature type="compositionally biased region" description="Polar residues" evidence="1">
    <location>
        <begin position="1"/>
        <end position="24"/>
    </location>
</feature>
<comment type="caution">
    <text evidence="2">The sequence shown here is derived from an EMBL/GenBank/DDBJ whole genome shotgun (WGS) entry which is preliminary data.</text>
</comment>
<organism evidence="2 3">
    <name type="scientific">Trifolium medium</name>
    <dbReference type="NCBI Taxonomy" id="97028"/>
    <lineage>
        <taxon>Eukaryota</taxon>
        <taxon>Viridiplantae</taxon>
        <taxon>Streptophyta</taxon>
        <taxon>Embryophyta</taxon>
        <taxon>Tracheophyta</taxon>
        <taxon>Spermatophyta</taxon>
        <taxon>Magnoliopsida</taxon>
        <taxon>eudicotyledons</taxon>
        <taxon>Gunneridae</taxon>
        <taxon>Pentapetalae</taxon>
        <taxon>rosids</taxon>
        <taxon>fabids</taxon>
        <taxon>Fabales</taxon>
        <taxon>Fabaceae</taxon>
        <taxon>Papilionoideae</taxon>
        <taxon>50 kb inversion clade</taxon>
        <taxon>NPAAA clade</taxon>
        <taxon>Hologalegina</taxon>
        <taxon>IRL clade</taxon>
        <taxon>Trifolieae</taxon>
        <taxon>Trifolium</taxon>
    </lineage>
</organism>
<dbReference type="AlphaFoldDB" id="A0A392QFF8"/>
<name>A0A392QFF8_9FABA</name>
<sequence length="155" mass="17939">MDWQTNIDKLAVKQSSKAETTSSQAHREKRSKNKHELPSWKRTVNHQLKKVRKAKRTRKRIRKTRKRKQKKDQEEKTVTEAGKQSEQPSGLEDKSTKKRKKKKKQKKTHFTSDHSIADTSMPTHEEKNLPKSLDSSAEPDASKDPTNRLSGDIEG</sequence>
<evidence type="ECO:0000313" key="2">
    <source>
        <dbReference type="EMBL" id="MCI23123.1"/>
    </source>
</evidence>
<reference evidence="2 3" key="1">
    <citation type="journal article" date="2018" name="Front. Plant Sci.">
        <title>Red Clover (Trifolium pratense) and Zigzag Clover (T. medium) - A Picture of Genomic Similarities and Differences.</title>
        <authorList>
            <person name="Dluhosova J."/>
            <person name="Istvanek J."/>
            <person name="Nedelnik J."/>
            <person name="Repkova J."/>
        </authorList>
    </citation>
    <scope>NUCLEOTIDE SEQUENCE [LARGE SCALE GENOMIC DNA]</scope>
    <source>
        <strain evidence="3">cv. 10/8</strain>
        <tissue evidence="2">Leaf</tissue>
    </source>
</reference>
<feature type="region of interest" description="Disordered" evidence="1">
    <location>
        <begin position="1"/>
        <end position="155"/>
    </location>
</feature>
<keyword evidence="3" id="KW-1185">Reference proteome</keyword>
<evidence type="ECO:0000256" key="1">
    <source>
        <dbReference type="SAM" id="MobiDB-lite"/>
    </source>
</evidence>
<dbReference type="Proteomes" id="UP000265520">
    <property type="component" value="Unassembled WGS sequence"/>
</dbReference>